<dbReference type="InterPro" id="IPR016130">
    <property type="entry name" value="Tyr_Pase_AS"/>
</dbReference>
<comment type="catalytic activity">
    <reaction evidence="5">
        <text>O-phospho-L-threonyl-[protein] + H2O = L-threonyl-[protein] + phosphate</text>
        <dbReference type="Rhea" id="RHEA:47004"/>
        <dbReference type="Rhea" id="RHEA-COMP:11060"/>
        <dbReference type="Rhea" id="RHEA-COMP:11605"/>
        <dbReference type="ChEBI" id="CHEBI:15377"/>
        <dbReference type="ChEBI" id="CHEBI:30013"/>
        <dbReference type="ChEBI" id="CHEBI:43474"/>
        <dbReference type="ChEBI" id="CHEBI:61977"/>
        <dbReference type="EC" id="3.1.3.16"/>
    </reaction>
</comment>
<dbReference type="EC" id="3.1.3.16" evidence="2"/>
<keyword evidence="10" id="KW-1185">Reference proteome</keyword>
<evidence type="ECO:0000256" key="3">
    <source>
        <dbReference type="ARBA" id="ARBA00022801"/>
    </source>
</evidence>
<dbReference type="OMA" id="PLANQHC"/>
<feature type="domain" description="Tyrosine specific protein phosphatases" evidence="8">
    <location>
        <begin position="78"/>
        <end position="132"/>
    </location>
</feature>
<dbReference type="PANTHER" id="PTHR45864">
    <property type="entry name" value="SLINGSHOT PROTEIN PHOSPHATASE HOMOLOG"/>
    <property type="match status" value="1"/>
</dbReference>
<dbReference type="InterPro" id="IPR020422">
    <property type="entry name" value="TYR_PHOSPHATASE_DUAL_dom"/>
</dbReference>
<dbReference type="SMART" id="SM00195">
    <property type="entry name" value="DSPc"/>
    <property type="match status" value="1"/>
</dbReference>
<name>A0A672JX06_SINGR</name>
<evidence type="ECO:0000256" key="2">
    <source>
        <dbReference type="ARBA" id="ARBA00013081"/>
    </source>
</evidence>
<evidence type="ECO:0000259" key="7">
    <source>
        <dbReference type="PROSITE" id="PS50054"/>
    </source>
</evidence>
<evidence type="ECO:0000256" key="4">
    <source>
        <dbReference type="ARBA" id="ARBA00022912"/>
    </source>
</evidence>
<dbReference type="InterPro" id="IPR000340">
    <property type="entry name" value="Dual-sp_phosphatase_cat-dom"/>
</dbReference>
<dbReference type="GO" id="GO:0004722">
    <property type="term" value="F:protein serine/threonine phosphatase activity"/>
    <property type="evidence" value="ECO:0007669"/>
    <property type="project" value="UniProtKB-EC"/>
</dbReference>
<dbReference type="InterPro" id="IPR000387">
    <property type="entry name" value="Tyr_Pase_dom"/>
</dbReference>
<dbReference type="Proteomes" id="UP000472262">
    <property type="component" value="Unassembled WGS sequence"/>
</dbReference>
<feature type="signal peptide" evidence="6">
    <location>
        <begin position="1"/>
        <end position="18"/>
    </location>
</feature>
<evidence type="ECO:0000256" key="5">
    <source>
        <dbReference type="ARBA" id="ARBA00048336"/>
    </source>
</evidence>
<dbReference type="InterPro" id="IPR043587">
    <property type="entry name" value="Phosphatase_SSH-like"/>
</dbReference>
<keyword evidence="4" id="KW-0904">Protein phosphatase</keyword>
<gene>
    <name evidence="9" type="primary">LOC107579263</name>
</gene>
<dbReference type="PROSITE" id="PS50056">
    <property type="entry name" value="TYR_PHOSPHATASE_2"/>
    <property type="match status" value="1"/>
</dbReference>
<dbReference type="SUPFAM" id="SSF52799">
    <property type="entry name" value="(Phosphotyrosine protein) phosphatases II"/>
    <property type="match status" value="1"/>
</dbReference>
<organism evidence="9 10">
    <name type="scientific">Sinocyclocheilus grahami</name>
    <name type="common">Dianchi golden-line fish</name>
    <name type="synonym">Barbus grahami</name>
    <dbReference type="NCBI Taxonomy" id="75366"/>
    <lineage>
        <taxon>Eukaryota</taxon>
        <taxon>Metazoa</taxon>
        <taxon>Chordata</taxon>
        <taxon>Craniata</taxon>
        <taxon>Vertebrata</taxon>
        <taxon>Euteleostomi</taxon>
        <taxon>Actinopterygii</taxon>
        <taxon>Neopterygii</taxon>
        <taxon>Teleostei</taxon>
        <taxon>Ostariophysi</taxon>
        <taxon>Cypriniformes</taxon>
        <taxon>Cyprinidae</taxon>
        <taxon>Cyprininae</taxon>
        <taxon>Sinocyclocheilus</taxon>
    </lineage>
</organism>
<evidence type="ECO:0000256" key="1">
    <source>
        <dbReference type="ARBA" id="ARBA00009580"/>
    </source>
</evidence>
<dbReference type="PROSITE" id="PS00383">
    <property type="entry name" value="TYR_PHOSPHATASE_1"/>
    <property type="match status" value="1"/>
</dbReference>
<reference evidence="9" key="1">
    <citation type="submission" date="2025-08" db="UniProtKB">
        <authorList>
            <consortium name="Ensembl"/>
        </authorList>
    </citation>
    <scope>IDENTIFICATION</scope>
</reference>
<evidence type="ECO:0000313" key="9">
    <source>
        <dbReference type="Ensembl" id="ENSSGRP00000002205.1"/>
    </source>
</evidence>
<reference evidence="9" key="2">
    <citation type="submission" date="2025-09" db="UniProtKB">
        <authorList>
            <consortium name="Ensembl"/>
        </authorList>
    </citation>
    <scope>IDENTIFICATION</scope>
</reference>
<feature type="domain" description="Tyrosine-protein phosphatase" evidence="7">
    <location>
        <begin position="2"/>
        <end position="154"/>
    </location>
</feature>
<dbReference type="Ensembl" id="ENSSGRT00000002415.1">
    <property type="protein sequence ID" value="ENSSGRP00000002205.1"/>
    <property type="gene ID" value="ENSSGRG00000001135.1"/>
</dbReference>
<dbReference type="PANTHER" id="PTHR45864:SF3">
    <property type="entry name" value="PROTEIN PHOSPHATASE SLINGSHOT HOMOLOG 2"/>
    <property type="match status" value="1"/>
</dbReference>
<dbReference type="PROSITE" id="PS50054">
    <property type="entry name" value="TYR_PHOSPHATASE_DUAL"/>
    <property type="match status" value="1"/>
</dbReference>
<evidence type="ECO:0000259" key="8">
    <source>
        <dbReference type="PROSITE" id="PS50056"/>
    </source>
</evidence>
<evidence type="ECO:0000313" key="10">
    <source>
        <dbReference type="Proteomes" id="UP000472262"/>
    </source>
</evidence>
<dbReference type="Pfam" id="PF00782">
    <property type="entry name" value="DSPc"/>
    <property type="match status" value="1"/>
</dbReference>
<sequence>MNVCFLFVFLCLFLLCVSRPTERERTERLIKTRLREIMMVQYILNVTREIDNFFPSLFEYHNIRVYDEEATDLLAYWNDTYKFISRAKKAGAKCLVHCKMGVSRSASTVIAYAMKEYGWDLEQAFEYVKERRVVTKPNPSFMRQLEEYQGILMFPQKY</sequence>
<feature type="chain" id="PRO_5025365461" description="protein-serine/threonine phosphatase" evidence="6">
    <location>
        <begin position="19"/>
        <end position="158"/>
    </location>
</feature>
<dbReference type="Gene3D" id="3.90.190.10">
    <property type="entry name" value="Protein tyrosine phosphatase superfamily"/>
    <property type="match status" value="1"/>
</dbReference>
<protein>
    <recommendedName>
        <fullName evidence="2">protein-serine/threonine phosphatase</fullName>
        <ecNumber evidence="2">3.1.3.16</ecNumber>
    </recommendedName>
</protein>
<evidence type="ECO:0000256" key="6">
    <source>
        <dbReference type="SAM" id="SignalP"/>
    </source>
</evidence>
<accession>A0A672JX06</accession>
<keyword evidence="6" id="KW-0732">Signal</keyword>
<dbReference type="GO" id="GO:0030837">
    <property type="term" value="P:negative regulation of actin filament polymerization"/>
    <property type="evidence" value="ECO:0007669"/>
    <property type="project" value="InterPro"/>
</dbReference>
<dbReference type="GO" id="GO:0003779">
    <property type="term" value="F:actin binding"/>
    <property type="evidence" value="ECO:0007669"/>
    <property type="project" value="InterPro"/>
</dbReference>
<dbReference type="FunFam" id="3.90.190.10:FF:000004">
    <property type="entry name" value="Protein phosphatase Slingshot homolog 2"/>
    <property type="match status" value="1"/>
</dbReference>
<dbReference type="InterPro" id="IPR029021">
    <property type="entry name" value="Prot-tyrosine_phosphatase-like"/>
</dbReference>
<keyword evidence="3" id="KW-0378">Hydrolase</keyword>
<proteinExistence type="inferred from homology"/>
<comment type="similarity">
    <text evidence="1">Belongs to the protein-tyrosine phosphatase family.</text>
</comment>
<dbReference type="AlphaFoldDB" id="A0A672JX06"/>